<reference evidence="2 3" key="1">
    <citation type="submission" date="2020-01" db="EMBL/GenBank/DDBJ databases">
        <title>Paenibacillus soybeanensis sp. nov. isolated from the nodules of soybean (Glycine max(L.) Merr).</title>
        <authorList>
            <person name="Wang H."/>
        </authorList>
    </citation>
    <scope>NUCLEOTIDE SEQUENCE [LARGE SCALE GENOMIC DNA]</scope>
    <source>
        <strain evidence="2 3">T1</strain>
    </source>
</reference>
<sequence length="107" mass="12965">MLYELRMYDIVPGRMPAILDRFRDDTIKLFAKHDMKVTQFWIDADEASNRLYYLVEHADMDARNLNYERFRADPEWLEVRRVSEQDGPLVDKQESVFMKNAPFFQRQ</sequence>
<dbReference type="SUPFAM" id="SSF54909">
    <property type="entry name" value="Dimeric alpha+beta barrel"/>
    <property type="match status" value="1"/>
</dbReference>
<organism evidence="2 3">
    <name type="scientific">Paenibacillus glycinis</name>
    <dbReference type="NCBI Taxonomy" id="2697035"/>
    <lineage>
        <taxon>Bacteria</taxon>
        <taxon>Bacillati</taxon>
        <taxon>Bacillota</taxon>
        <taxon>Bacilli</taxon>
        <taxon>Bacillales</taxon>
        <taxon>Paenibacillaceae</taxon>
        <taxon>Paenibacillus</taxon>
    </lineage>
</organism>
<dbReference type="Gene3D" id="3.30.70.100">
    <property type="match status" value="1"/>
</dbReference>
<comment type="caution">
    <text evidence="2">The sequence shown here is derived from an EMBL/GenBank/DDBJ whole genome shotgun (WGS) entry which is preliminary data.</text>
</comment>
<dbReference type="Proteomes" id="UP000665561">
    <property type="component" value="Unassembled WGS sequence"/>
</dbReference>
<protein>
    <submittedName>
        <fullName evidence="2">NIPSNAP family protein</fullName>
    </submittedName>
</protein>
<proteinExistence type="predicted"/>
<evidence type="ECO:0000313" key="3">
    <source>
        <dbReference type="Proteomes" id="UP000665561"/>
    </source>
</evidence>
<dbReference type="Pfam" id="PF07978">
    <property type="entry name" value="NIPSNAP"/>
    <property type="match status" value="1"/>
</dbReference>
<feature type="domain" description="NIPSNAP" evidence="1">
    <location>
        <begin position="3"/>
        <end position="103"/>
    </location>
</feature>
<dbReference type="InterPro" id="IPR011008">
    <property type="entry name" value="Dimeric_a/b-barrel"/>
</dbReference>
<gene>
    <name evidence="2" type="ORF">GT019_07565</name>
</gene>
<keyword evidence="3" id="KW-1185">Reference proteome</keyword>
<evidence type="ECO:0000259" key="1">
    <source>
        <dbReference type="Pfam" id="PF07978"/>
    </source>
</evidence>
<accession>A0ABW9XM96</accession>
<evidence type="ECO:0000313" key="2">
    <source>
        <dbReference type="EMBL" id="NBD23724.1"/>
    </source>
</evidence>
<dbReference type="RefSeq" id="WP_161742473.1">
    <property type="nucleotide sequence ID" value="NZ_JAAAMV010000003.1"/>
</dbReference>
<dbReference type="InterPro" id="IPR012577">
    <property type="entry name" value="NIPSNAP"/>
</dbReference>
<dbReference type="EMBL" id="JAAAMV010000003">
    <property type="protein sequence ID" value="NBD23724.1"/>
    <property type="molecule type" value="Genomic_DNA"/>
</dbReference>
<name>A0ABW9XM96_9BACL</name>